<dbReference type="GO" id="GO:0005886">
    <property type="term" value="C:plasma membrane"/>
    <property type="evidence" value="ECO:0007669"/>
    <property type="project" value="TreeGrafter"/>
</dbReference>
<dbReference type="PANTHER" id="PTHR24243">
    <property type="entry name" value="G-PROTEIN COUPLED RECEPTOR"/>
    <property type="match status" value="1"/>
</dbReference>
<protein>
    <recommendedName>
        <fullName evidence="9">G-protein coupled receptors family 1 profile domain-containing protein</fullName>
    </recommendedName>
</protein>
<accession>A0AAE1AMP5</accession>
<evidence type="ECO:0000259" key="9">
    <source>
        <dbReference type="PROSITE" id="PS50262"/>
    </source>
</evidence>
<organism evidence="10 11">
    <name type="scientific">Elysia crispata</name>
    <name type="common">lettuce slug</name>
    <dbReference type="NCBI Taxonomy" id="231223"/>
    <lineage>
        <taxon>Eukaryota</taxon>
        <taxon>Metazoa</taxon>
        <taxon>Spiralia</taxon>
        <taxon>Lophotrochozoa</taxon>
        <taxon>Mollusca</taxon>
        <taxon>Gastropoda</taxon>
        <taxon>Heterobranchia</taxon>
        <taxon>Euthyneura</taxon>
        <taxon>Panpulmonata</taxon>
        <taxon>Sacoglossa</taxon>
        <taxon>Placobranchoidea</taxon>
        <taxon>Plakobranchidae</taxon>
        <taxon>Elysia</taxon>
    </lineage>
</organism>
<comment type="caution">
    <text evidence="10">The sequence shown here is derived from an EMBL/GenBank/DDBJ whole genome shotgun (WGS) entry which is preliminary data.</text>
</comment>
<keyword evidence="2 8" id="KW-0812">Transmembrane</keyword>
<dbReference type="Proteomes" id="UP001283361">
    <property type="component" value="Unassembled WGS sequence"/>
</dbReference>
<keyword evidence="6" id="KW-0675">Receptor</keyword>
<keyword evidence="3 8" id="KW-1133">Transmembrane helix</keyword>
<proteinExistence type="predicted"/>
<dbReference type="EMBL" id="JAWDGP010001536">
    <property type="protein sequence ID" value="KAK3790599.1"/>
    <property type="molecule type" value="Genomic_DNA"/>
</dbReference>
<feature type="transmembrane region" description="Helical" evidence="8">
    <location>
        <begin position="305"/>
        <end position="329"/>
    </location>
</feature>
<evidence type="ECO:0000256" key="2">
    <source>
        <dbReference type="ARBA" id="ARBA00022692"/>
    </source>
</evidence>
<dbReference type="PANTHER" id="PTHR24243:SF233">
    <property type="entry name" value="THYROTROPIN-RELEASING HORMONE RECEPTOR"/>
    <property type="match status" value="1"/>
</dbReference>
<feature type="transmembrane region" description="Helical" evidence="8">
    <location>
        <begin position="148"/>
        <end position="167"/>
    </location>
</feature>
<dbReference type="PRINTS" id="PR00237">
    <property type="entry name" value="GPCRRHODOPSN"/>
</dbReference>
<keyword evidence="11" id="KW-1185">Reference proteome</keyword>
<evidence type="ECO:0000256" key="1">
    <source>
        <dbReference type="ARBA" id="ARBA00004141"/>
    </source>
</evidence>
<keyword evidence="7" id="KW-0807">Transducer</keyword>
<feature type="transmembrane region" description="Helical" evidence="8">
    <location>
        <begin position="269"/>
        <end position="293"/>
    </location>
</feature>
<evidence type="ECO:0000256" key="4">
    <source>
        <dbReference type="ARBA" id="ARBA00023040"/>
    </source>
</evidence>
<dbReference type="InterPro" id="IPR019427">
    <property type="entry name" value="7TM_GPCR_serpentine_rcpt_Srw"/>
</dbReference>
<feature type="domain" description="G-protein coupled receptors family 1 profile" evidence="9">
    <location>
        <begin position="45"/>
        <end position="328"/>
    </location>
</feature>
<dbReference type="Gene3D" id="1.20.1070.10">
    <property type="entry name" value="Rhodopsin 7-helix transmembrane proteins"/>
    <property type="match status" value="1"/>
</dbReference>
<comment type="subcellular location">
    <subcellularLocation>
        <location evidence="1">Membrane</location>
        <topology evidence="1">Multi-pass membrane protein</topology>
    </subcellularLocation>
</comment>
<feature type="transmembrane region" description="Helical" evidence="8">
    <location>
        <begin position="27"/>
        <end position="54"/>
    </location>
</feature>
<keyword evidence="5 8" id="KW-0472">Membrane</keyword>
<dbReference type="AlphaFoldDB" id="A0AAE1AMP5"/>
<dbReference type="InterPro" id="IPR017452">
    <property type="entry name" value="GPCR_Rhodpsn_7TM"/>
</dbReference>
<dbReference type="SUPFAM" id="SSF81321">
    <property type="entry name" value="Family A G protein-coupled receptor-like"/>
    <property type="match status" value="1"/>
</dbReference>
<gene>
    <name evidence="10" type="ORF">RRG08_066310</name>
</gene>
<evidence type="ECO:0000256" key="5">
    <source>
        <dbReference type="ARBA" id="ARBA00023136"/>
    </source>
</evidence>
<sequence length="352" mass="39138">MSLSTNLTVSGATDTSGVLSVEMTRNLIMTIASIGLTVAVFGAAGNIVNIIVYIRLGFSESTNVSLTALACSDLVGVITAVCTEIFFLPIFDNVPIIPEAFVFTISSWPHVVFTRISAFITAFISLERYLCVFLPLKIKSIFTPKRTFIVIGSIFTAVFPPMIVVYFKYPIGILFLPGQNRTVLTILPINDEVIETSFMIFQVYASIVLPITAFLIVTLCTILLTITLKRSKKWRDSNRTVVDKTDQQDKSFATKSAEDSKETKAIKMVVAIATVFIISAVPSCIHIIIVMLFPEFDINGRYANIFNVTGHAFFVFDLLNCSANIVIYYRMSTKFRQAALELFNFKHLLHRG</sequence>
<dbReference type="GO" id="GO:0008528">
    <property type="term" value="F:G protein-coupled peptide receptor activity"/>
    <property type="evidence" value="ECO:0007669"/>
    <property type="project" value="InterPro"/>
</dbReference>
<evidence type="ECO:0000313" key="10">
    <source>
        <dbReference type="EMBL" id="KAK3790599.1"/>
    </source>
</evidence>
<evidence type="ECO:0000256" key="7">
    <source>
        <dbReference type="ARBA" id="ARBA00023224"/>
    </source>
</evidence>
<dbReference type="InterPro" id="IPR000276">
    <property type="entry name" value="GPCR_Rhodpsn"/>
</dbReference>
<evidence type="ECO:0000313" key="11">
    <source>
        <dbReference type="Proteomes" id="UP001283361"/>
    </source>
</evidence>
<evidence type="ECO:0000256" key="6">
    <source>
        <dbReference type="ARBA" id="ARBA00023170"/>
    </source>
</evidence>
<evidence type="ECO:0000256" key="8">
    <source>
        <dbReference type="SAM" id="Phobius"/>
    </source>
</evidence>
<dbReference type="PROSITE" id="PS50262">
    <property type="entry name" value="G_PROTEIN_RECEP_F1_2"/>
    <property type="match status" value="1"/>
</dbReference>
<evidence type="ECO:0000256" key="3">
    <source>
        <dbReference type="ARBA" id="ARBA00022989"/>
    </source>
</evidence>
<feature type="transmembrane region" description="Helical" evidence="8">
    <location>
        <begin position="203"/>
        <end position="226"/>
    </location>
</feature>
<feature type="transmembrane region" description="Helical" evidence="8">
    <location>
        <begin position="111"/>
        <end position="136"/>
    </location>
</feature>
<reference evidence="10" key="1">
    <citation type="journal article" date="2023" name="G3 (Bethesda)">
        <title>A reference genome for the long-term kleptoplast-retaining sea slug Elysia crispata morphotype clarki.</title>
        <authorList>
            <person name="Eastman K.E."/>
            <person name="Pendleton A.L."/>
            <person name="Shaikh M.A."/>
            <person name="Suttiyut T."/>
            <person name="Ogas R."/>
            <person name="Tomko P."/>
            <person name="Gavelis G."/>
            <person name="Widhalm J.R."/>
            <person name="Wisecaver J.H."/>
        </authorList>
    </citation>
    <scope>NUCLEOTIDE SEQUENCE</scope>
    <source>
        <strain evidence="10">ECLA1</strain>
    </source>
</reference>
<dbReference type="Pfam" id="PF10324">
    <property type="entry name" value="7TM_GPCR_Srw"/>
    <property type="match status" value="1"/>
</dbReference>
<name>A0AAE1AMP5_9GAST</name>
<keyword evidence="4" id="KW-0297">G-protein coupled receptor</keyword>
<feature type="transmembrane region" description="Helical" evidence="8">
    <location>
        <begin position="66"/>
        <end position="91"/>
    </location>
</feature>